<keyword evidence="1" id="KW-1133">Transmembrane helix</keyword>
<feature type="transmembrane region" description="Helical" evidence="1">
    <location>
        <begin position="132"/>
        <end position="151"/>
    </location>
</feature>
<feature type="transmembrane region" description="Helical" evidence="1">
    <location>
        <begin position="197"/>
        <end position="218"/>
    </location>
</feature>
<dbReference type="AlphaFoldDB" id="A0A6G3ZS49"/>
<accession>A0A6G3ZS49</accession>
<name>A0A6G3ZS49_9BACL</name>
<dbReference type="PANTHER" id="PTHR40076">
    <property type="entry name" value="MEMBRANE PROTEIN-RELATED"/>
    <property type="match status" value="1"/>
</dbReference>
<gene>
    <name evidence="2" type="ORF">GK047_02795</name>
</gene>
<proteinExistence type="predicted"/>
<sequence>MWSRSDLKTRAKETLRSSYWKAFIISLLLAIVGGEESSIHFDGRVIKGEAWNLGNSFTSLGNELFWLILGVVITSALVIFIVVFALRIFLGYPLEIGAKRYFKQAAEQDVDLNHVGFAFEQSRYLDTIKAMFWRDLLNLLWFLLLIIPGFVKSYAYSMVPYILADNPHIGYKRAVGLSNEMTDGHKTSMFVLDLSFIGWYLLGTLALFVGVIFVWPYVNATKAELYLTLRQRALEYGISTTEELRLQA</sequence>
<dbReference type="RefSeq" id="WP_163940836.1">
    <property type="nucleotide sequence ID" value="NZ_JAAIKC010000001.1"/>
</dbReference>
<dbReference type="PANTHER" id="PTHR40076:SF1">
    <property type="entry name" value="MEMBRANE PROTEIN"/>
    <property type="match status" value="1"/>
</dbReference>
<dbReference type="InterPro" id="IPR010380">
    <property type="entry name" value="DUF975"/>
</dbReference>
<organism evidence="2">
    <name type="scientific">Paenibacillus sp. SYP-B3998</name>
    <dbReference type="NCBI Taxonomy" id="2678564"/>
    <lineage>
        <taxon>Bacteria</taxon>
        <taxon>Bacillati</taxon>
        <taxon>Bacillota</taxon>
        <taxon>Bacilli</taxon>
        <taxon>Bacillales</taxon>
        <taxon>Paenibacillaceae</taxon>
        <taxon>Paenibacillus</taxon>
    </lineage>
</organism>
<evidence type="ECO:0000313" key="2">
    <source>
        <dbReference type="EMBL" id="NEW04945.1"/>
    </source>
</evidence>
<dbReference type="Pfam" id="PF06161">
    <property type="entry name" value="DUF975"/>
    <property type="match status" value="1"/>
</dbReference>
<keyword evidence="1" id="KW-0472">Membrane</keyword>
<feature type="transmembrane region" description="Helical" evidence="1">
    <location>
        <begin position="65"/>
        <end position="90"/>
    </location>
</feature>
<protein>
    <submittedName>
        <fullName evidence="2">DUF975 family protein</fullName>
    </submittedName>
</protein>
<dbReference type="EMBL" id="JAAIKC010000001">
    <property type="protein sequence ID" value="NEW04945.1"/>
    <property type="molecule type" value="Genomic_DNA"/>
</dbReference>
<keyword evidence="1" id="KW-0812">Transmembrane</keyword>
<evidence type="ECO:0000256" key="1">
    <source>
        <dbReference type="SAM" id="Phobius"/>
    </source>
</evidence>
<reference evidence="2" key="1">
    <citation type="submission" date="2020-02" db="EMBL/GenBank/DDBJ databases">
        <authorList>
            <person name="Shen X.-R."/>
            <person name="Zhang Y.-X."/>
        </authorList>
    </citation>
    <scope>NUCLEOTIDE SEQUENCE</scope>
    <source>
        <strain evidence="2">SYP-B3998</strain>
    </source>
</reference>
<comment type="caution">
    <text evidence="2">The sequence shown here is derived from an EMBL/GenBank/DDBJ whole genome shotgun (WGS) entry which is preliminary data.</text>
</comment>